<dbReference type="EMBL" id="VDLU01000001">
    <property type="protein sequence ID" value="TNJ29639.1"/>
    <property type="molecule type" value="Genomic_DNA"/>
</dbReference>
<dbReference type="InterPro" id="IPR011009">
    <property type="entry name" value="Kinase-like_dom_sf"/>
</dbReference>
<comment type="caution">
    <text evidence="4">The sequence shown here is derived from an EMBL/GenBank/DDBJ whole genome shotgun (WGS) entry which is preliminary data.</text>
</comment>
<dbReference type="PANTHER" id="PTHR24120:SF4">
    <property type="entry name" value="GH07239P"/>
    <property type="match status" value="1"/>
</dbReference>
<organism evidence="4 5">
    <name type="scientific">Giardia muris</name>
    <dbReference type="NCBI Taxonomy" id="5742"/>
    <lineage>
        <taxon>Eukaryota</taxon>
        <taxon>Metamonada</taxon>
        <taxon>Diplomonadida</taxon>
        <taxon>Hexamitidae</taxon>
        <taxon>Giardiinae</taxon>
        <taxon>Giardia</taxon>
    </lineage>
</organism>
<dbReference type="OrthoDB" id="6739670at2759"/>
<dbReference type="InterPro" id="IPR002110">
    <property type="entry name" value="Ankyrin_rpt"/>
</dbReference>
<reference evidence="4 5" key="1">
    <citation type="submission" date="2019-05" db="EMBL/GenBank/DDBJ databases">
        <title>The compact genome of Giardia muris reveals important steps in the evolution of intestinal protozoan parasites.</title>
        <authorList>
            <person name="Xu F."/>
            <person name="Jimenez-Gonzalez A."/>
            <person name="Einarsson E."/>
            <person name="Astvaldsson A."/>
            <person name="Peirasmaki D."/>
            <person name="Eckmann L."/>
            <person name="Andersson J.O."/>
            <person name="Svard S.G."/>
            <person name="Jerlstrom-Hultqvist J."/>
        </authorList>
    </citation>
    <scope>NUCLEOTIDE SEQUENCE [LARGE SCALE GENOMIC DNA]</scope>
    <source>
        <strain evidence="4 5">Roberts-Thomson</strain>
    </source>
</reference>
<evidence type="ECO:0000256" key="2">
    <source>
        <dbReference type="SAM" id="MobiDB-lite"/>
    </source>
</evidence>
<feature type="domain" description="Protein kinase" evidence="3">
    <location>
        <begin position="1"/>
        <end position="262"/>
    </location>
</feature>
<accession>A0A4Z1TAT3</accession>
<keyword evidence="5" id="KW-1185">Reference proteome</keyword>
<feature type="repeat" description="ANK" evidence="1">
    <location>
        <begin position="576"/>
        <end position="608"/>
    </location>
</feature>
<dbReference type="PROSITE" id="PS50011">
    <property type="entry name" value="PROTEIN_KINASE_DOM"/>
    <property type="match status" value="1"/>
</dbReference>
<dbReference type="InterPro" id="IPR036770">
    <property type="entry name" value="Ankyrin_rpt-contain_sf"/>
</dbReference>
<feature type="compositionally biased region" description="Acidic residues" evidence="2">
    <location>
        <begin position="1135"/>
        <end position="1148"/>
    </location>
</feature>
<evidence type="ECO:0000313" key="4">
    <source>
        <dbReference type="EMBL" id="TNJ29639.1"/>
    </source>
</evidence>
<name>A0A4Z1TAT3_GIAMU</name>
<proteinExistence type="predicted"/>
<dbReference type="PANTHER" id="PTHR24120">
    <property type="entry name" value="GH07239P"/>
    <property type="match status" value="1"/>
</dbReference>
<sequence length="1148" mass="126091">MRPSHSDYLPVRPLDSRRVSAIARLDGRPVVLEAFSYEGLSSAKRRRLSQALHHLLELKHENLVTYYTVVNDRPRQQYLLVSEHIGRSFLTETARRSDKRIFNTNSDIENGLAELLSAIRYIFGRHMHIEALRLIGASLFPHNLYLTECGQIKLAVRPNISNTMLQEELARSPELRPADLRYDRLSEQSTVFQLGYILFQMLLTADDFTEFTSQKAYLLSLHCQRRFGATLSGLVERMLRTVAADRPLLTDLQETYGSQERLTQIEICRGICRTKSGKTQLMRSAGANAWRQLTLYTPFQKLCLDASGNTALMYAMYGGNYACIYALLPEAGFVYRVPGVDYGDTEYVPTQEELDEIAAAEREEEESAAAAAAALAAKKTKKTKKKEPPPEEAPEPPPRPRSVLLREELEAKKTQRPLPYNGVRGTYISQELIRMHQRAVLRLVMPFERHLLLLDGYTDLMLAILTGDIDLFKLYKYQAGHQNILGWTACMFAVDMGHLPIVKALIASEQGLRTTNDETAGAIARRRGFGDIIDAITHYESVLDVDGNTLLHTAAIANDFDVISKYFHLTGQYNAHGLTALMEAARRGNDKVVELLAGKEGGLTAKEEIDDLSGWTNVTALMLAAAMDHPRCVALLEPHEAELREGAEQRTAFMAASLKNNPSALEPLSAREAGLQDTHGYTALMYAVLAEANDSIEKLIPFESKLVDGAGNTALMLAAIKNKPHQAQLLLKTEATCCRPDGAFALQLAIENNSKDATRVIQTEEGTLLTDTGFTSLMGAAFFGDSNAVSRLRSEVGKRTSTGMTALMYAAHAGHLDIVRQLAGEEQGLFDQDGWTAGCYALWAGHEEISNLLADKEYVATREKVSLLHMAAESGDIKKVQQYAHMVGRITKAGKTALQLAKAKKHTEIAEFLEEQQDVVDATQNTRLHQAILGDLSDEVPKFLHMAGAFNKAGLTALMLATEKEGGELVHALAPLECHMRATKGFTTGGVTFSRPTALMLAGKAGNVSAVEALIPQEAGLTTGPNGCTALMVAALYDKSECIELLRECDAEVGRTERTGKTALMLAAKAGKTSAVRALAEKESGRVDADGKNAATLAKQAKKTECVTALKPYEKPEKLESRPATRGDEVPPPPEDGEPKEEPEPEAE</sequence>
<dbReference type="Gene3D" id="1.10.510.10">
    <property type="entry name" value="Transferase(Phosphotransferase) domain 1"/>
    <property type="match status" value="1"/>
</dbReference>
<feature type="region of interest" description="Disordered" evidence="2">
    <location>
        <begin position="1108"/>
        <end position="1148"/>
    </location>
</feature>
<gene>
    <name evidence="4" type="ORF">GMRT_16293</name>
</gene>
<evidence type="ECO:0000256" key="1">
    <source>
        <dbReference type="PROSITE-ProRule" id="PRU00023"/>
    </source>
</evidence>
<feature type="region of interest" description="Disordered" evidence="2">
    <location>
        <begin position="378"/>
        <end position="403"/>
    </location>
</feature>
<keyword evidence="1" id="KW-0040">ANK repeat</keyword>
<evidence type="ECO:0000259" key="3">
    <source>
        <dbReference type="PROSITE" id="PS50011"/>
    </source>
</evidence>
<feature type="compositionally biased region" description="Basic and acidic residues" evidence="2">
    <location>
        <begin position="1112"/>
        <end position="1129"/>
    </location>
</feature>
<dbReference type="Proteomes" id="UP000315496">
    <property type="component" value="Chromosome 1"/>
</dbReference>
<dbReference type="VEuPathDB" id="GiardiaDB:GMRT_16293"/>
<dbReference type="AlphaFoldDB" id="A0A4Z1TAT3"/>
<dbReference type="GO" id="GO:0005524">
    <property type="term" value="F:ATP binding"/>
    <property type="evidence" value="ECO:0007669"/>
    <property type="project" value="InterPro"/>
</dbReference>
<dbReference type="SUPFAM" id="SSF48403">
    <property type="entry name" value="Ankyrin repeat"/>
    <property type="match status" value="2"/>
</dbReference>
<dbReference type="SUPFAM" id="SSF56112">
    <property type="entry name" value="Protein kinase-like (PK-like)"/>
    <property type="match status" value="1"/>
</dbReference>
<evidence type="ECO:0000313" key="5">
    <source>
        <dbReference type="Proteomes" id="UP000315496"/>
    </source>
</evidence>
<protein>
    <submittedName>
        <fullName evidence="4">Ankyrin repeat protein 1</fullName>
    </submittedName>
</protein>
<dbReference type="Gene3D" id="1.25.40.20">
    <property type="entry name" value="Ankyrin repeat-containing domain"/>
    <property type="match status" value="5"/>
</dbReference>
<dbReference type="PROSITE" id="PS50088">
    <property type="entry name" value="ANK_REPEAT"/>
    <property type="match status" value="1"/>
</dbReference>
<dbReference type="Gene3D" id="3.30.200.20">
    <property type="entry name" value="Phosphorylase Kinase, domain 1"/>
    <property type="match status" value="1"/>
</dbReference>
<dbReference type="Pfam" id="PF12796">
    <property type="entry name" value="Ank_2"/>
    <property type="match status" value="4"/>
</dbReference>
<dbReference type="SMART" id="SM00248">
    <property type="entry name" value="ANK"/>
    <property type="match status" value="17"/>
</dbReference>
<dbReference type="InterPro" id="IPR000719">
    <property type="entry name" value="Prot_kinase_dom"/>
</dbReference>
<dbReference type="GO" id="GO:0004672">
    <property type="term" value="F:protein kinase activity"/>
    <property type="evidence" value="ECO:0007669"/>
    <property type="project" value="InterPro"/>
</dbReference>